<evidence type="ECO:0000313" key="1">
    <source>
        <dbReference type="Proteomes" id="UP000000437"/>
    </source>
</evidence>
<keyword evidence="1" id="KW-1185">Reference proteome</keyword>
<dbReference type="Proteomes" id="UP000000437">
    <property type="component" value="Chromosome 6"/>
</dbReference>
<evidence type="ECO:0000313" key="2">
    <source>
        <dbReference type="RefSeq" id="XP_073810007.1"/>
    </source>
</evidence>
<protein>
    <submittedName>
        <fullName evidence="2">Serine/threonine-protein kinase pim-3-like isoform X1</fullName>
    </submittedName>
</protein>
<dbReference type="RefSeq" id="XP_073810007.1">
    <property type="nucleotide sequence ID" value="XM_073953906.1"/>
</dbReference>
<organism evidence="1 2">
    <name type="scientific">Danio rerio</name>
    <name type="common">Zebrafish</name>
    <name type="synonym">Brachydanio rerio</name>
    <dbReference type="NCBI Taxonomy" id="7955"/>
    <lineage>
        <taxon>Eukaryota</taxon>
        <taxon>Metazoa</taxon>
        <taxon>Chordata</taxon>
        <taxon>Craniata</taxon>
        <taxon>Vertebrata</taxon>
        <taxon>Euteleostomi</taxon>
        <taxon>Actinopterygii</taxon>
        <taxon>Neopterygii</taxon>
        <taxon>Teleostei</taxon>
        <taxon>Ostariophysi</taxon>
        <taxon>Cypriniformes</taxon>
        <taxon>Danionidae</taxon>
        <taxon>Danioninae</taxon>
        <taxon>Danio</taxon>
    </lineage>
</organism>
<accession>A0AC58JU37</accession>
<sequence>MIPVALPNGEQFHLCPLLHYGWRRLSMSHMGEERGEDTRDGTTELPCFLAPVPSHLADSASTDQRNSKRKRQSSSQQTASTSSSRPAKRSRRDLYLKGPLLGRGGFGSVFAGMRRSDGLPVAIKYVSKDRTPERLKVDGQGRLPLEVALMTRVTSAPACPSVLQLLDWFDRPRRYILILERPDPCQDLQSFCEENGCLDERLAKKVLVQLIAALKHCESRGVLHRDVKPENLLISTESQDIKLLDFGCGDLLKRSAYKYFAGTPAYAPPEWFRRHRYHATPATVWSVGVTLYNILCDRFPFRGAQRVTSRSRLTFPRSLSTGFCCMSQGCHWQAPRNIMQLTLLGKCQLHPKVLQLIWGCFGETQVYLFASPKTGHCSAQHRCTGSLLDVRVDTIEELTVAWSICNSSHFEVSSGHSGNIFFLGVRPIFCCPESGGLSWLGISAETSPQWVTPQ</sequence>
<proteinExistence type="predicted"/>
<reference evidence="2" key="1">
    <citation type="submission" date="2025-08" db="UniProtKB">
        <authorList>
            <consortium name="RefSeq"/>
        </authorList>
    </citation>
    <scope>IDENTIFICATION</scope>
    <source>
        <strain evidence="2">Tuebingen</strain>
        <tissue evidence="2">Fibroblasts and whole tissue</tissue>
    </source>
</reference>
<name>A0AC58JU37_DANRE</name>
<gene>
    <name evidence="2" type="primary">LOC137495945</name>
</gene>